<evidence type="ECO:0000256" key="1">
    <source>
        <dbReference type="ARBA" id="ARBA00009964"/>
    </source>
</evidence>
<gene>
    <name evidence="3" type="ORF">ELE36_03210</name>
    <name evidence="4" type="ORF">ELE36_05535</name>
    <name evidence="5" type="ORF">ELE36_12875</name>
    <name evidence="6" type="ORF">ELE36_18005</name>
</gene>
<evidence type="ECO:0000313" key="3">
    <source>
        <dbReference type="EMBL" id="QBB69463.1"/>
    </source>
</evidence>
<dbReference type="NCBIfam" id="NF033516">
    <property type="entry name" value="transpos_IS3"/>
    <property type="match status" value="1"/>
</dbReference>
<evidence type="ECO:0000313" key="4">
    <source>
        <dbReference type="EMBL" id="QBB69873.1"/>
    </source>
</evidence>
<dbReference type="KEGG" id="xbc:ELE36_05535"/>
<dbReference type="PANTHER" id="PTHR46889:SF4">
    <property type="entry name" value="TRANSPOSASE INSO FOR INSERTION SEQUENCE ELEMENT IS911B-RELATED"/>
    <property type="match status" value="1"/>
</dbReference>
<dbReference type="RefSeq" id="WP_129831719.1">
    <property type="nucleotide sequence ID" value="NZ_CP035704.1"/>
</dbReference>
<sequence>MSKRRTFSDEFKREAVGLTHQAGANVSQIARDIGVGEGVLSRWRRELASGKRHAFPGSGVPRDEEMAALKRELARVKKERGFFARCGSVLREGIALKFQTIQRCRTVYPVQLMCRCLKVSSSGFHAWCKRPLSARAKDNQRLLVQIKALHSISDGVLGMPRMHEELSYAGETASPNRVARLMASNGLFGIPQRRAWRSKRSGVRPLHVRNHLQRDFSALEPNTKWVTDITYIHTGEGWLYLCTVLDLFSHTIIGWSMSGIQDRHLVLKAVQMACWQRTDTTPVVLHSDRGTQFTSGEYQRFLADHHLISSMSDVGHCGDNAAAEGFFGMLKRERIYRRRYLSLADARSDVFDYIERFHNPRMQRRLDKLDQRFITLTQPSAKTG</sequence>
<dbReference type="InterPro" id="IPR050900">
    <property type="entry name" value="Transposase_IS3/IS150/IS904"/>
</dbReference>
<dbReference type="KEGG" id="xbc:ELE36_03210"/>
<dbReference type="KEGG" id="xbc:ELE36_12875"/>
<evidence type="ECO:0000313" key="6">
    <source>
        <dbReference type="EMBL" id="QBB72109.1"/>
    </source>
</evidence>
<evidence type="ECO:0000313" key="7">
    <source>
        <dbReference type="Proteomes" id="UP000291562"/>
    </source>
</evidence>
<evidence type="ECO:0000313" key="5">
    <source>
        <dbReference type="EMBL" id="QBB71173.1"/>
    </source>
</evidence>
<dbReference type="GO" id="GO:0003677">
    <property type="term" value="F:DNA binding"/>
    <property type="evidence" value="ECO:0007669"/>
    <property type="project" value="InterPro"/>
</dbReference>
<dbReference type="KEGG" id="xbc:ELE36_18005"/>
<dbReference type="InterPro" id="IPR025948">
    <property type="entry name" value="HTH-like_dom"/>
</dbReference>
<proteinExistence type="inferred from homology"/>
<dbReference type="Gene3D" id="1.10.10.60">
    <property type="entry name" value="Homeodomain-like"/>
    <property type="match status" value="1"/>
</dbReference>
<dbReference type="AlphaFoldDB" id="A0A411HHA7"/>
<dbReference type="Gene3D" id="3.30.420.10">
    <property type="entry name" value="Ribonuclease H-like superfamily/Ribonuclease H"/>
    <property type="match status" value="1"/>
</dbReference>
<protein>
    <submittedName>
        <fullName evidence="4">IS3 family transposase</fullName>
    </submittedName>
</protein>
<reference evidence="4 7" key="1">
    <citation type="submission" date="2019-01" db="EMBL/GenBank/DDBJ databases">
        <title>Pseudolysobacter antarctica gen. nov., sp. nov., isolated from Fildes Peninsula, Antarctica.</title>
        <authorList>
            <person name="Wei Z."/>
            <person name="Peng F."/>
        </authorList>
    </citation>
    <scope>NUCLEOTIDE SEQUENCE [LARGE SCALE GENOMIC DNA]</scope>
    <source>
        <strain evidence="4 7">AQ6-296</strain>
    </source>
</reference>
<comment type="similarity">
    <text evidence="1">Belongs to the transposase 8 family.</text>
</comment>
<dbReference type="InterPro" id="IPR001584">
    <property type="entry name" value="Integrase_cat-core"/>
</dbReference>
<name>A0A411HHA7_9GAMM</name>
<dbReference type="InterPro" id="IPR002514">
    <property type="entry name" value="Transposase_8"/>
</dbReference>
<dbReference type="InterPro" id="IPR036397">
    <property type="entry name" value="RNaseH_sf"/>
</dbReference>
<accession>A0A411HHA7</accession>
<dbReference type="SUPFAM" id="SSF53098">
    <property type="entry name" value="Ribonuclease H-like"/>
    <property type="match status" value="1"/>
</dbReference>
<keyword evidence="7" id="KW-1185">Reference proteome</keyword>
<dbReference type="Pfam" id="PF13276">
    <property type="entry name" value="HTH_21"/>
    <property type="match status" value="1"/>
</dbReference>
<dbReference type="Pfam" id="PF00665">
    <property type="entry name" value="rve"/>
    <property type="match status" value="1"/>
</dbReference>
<dbReference type="InterPro" id="IPR048020">
    <property type="entry name" value="Transpos_IS3"/>
</dbReference>
<evidence type="ECO:0000259" key="2">
    <source>
        <dbReference type="PROSITE" id="PS50994"/>
    </source>
</evidence>
<feature type="domain" description="Integrase catalytic" evidence="2">
    <location>
        <begin position="217"/>
        <end position="384"/>
    </location>
</feature>
<dbReference type="Pfam" id="PF13333">
    <property type="entry name" value="rve_2"/>
    <property type="match status" value="1"/>
</dbReference>
<dbReference type="InterPro" id="IPR012337">
    <property type="entry name" value="RNaseH-like_sf"/>
</dbReference>
<dbReference type="EMBL" id="CP035704">
    <property type="protein sequence ID" value="QBB69873.1"/>
    <property type="molecule type" value="Genomic_DNA"/>
</dbReference>
<dbReference type="InterPro" id="IPR009057">
    <property type="entry name" value="Homeodomain-like_sf"/>
</dbReference>
<dbReference type="Proteomes" id="UP000291562">
    <property type="component" value="Chromosome"/>
</dbReference>
<organism evidence="4 7">
    <name type="scientific">Pseudolysobacter antarcticus</name>
    <dbReference type="NCBI Taxonomy" id="2511995"/>
    <lineage>
        <taxon>Bacteria</taxon>
        <taxon>Pseudomonadati</taxon>
        <taxon>Pseudomonadota</taxon>
        <taxon>Gammaproteobacteria</taxon>
        <taxon>Lysobacterales</taxon>
        <taxon>Rhodanobacteraceae</taxon>
        <taxon>Pseudolysobacter</taxon>
    </lineage>
</organism>
<dbReference type="Pfam" id="PF01527">
    <property type="entry name" value="HTH_Tnp_1"/>
    <property type="match status" value="1"/>
</dbReference>
<dbReference type="PANTHER" id="PTHR46889">
    <property type="entry name" value="TRANSPOSASE INSF FOR INSERTION SEQUENCE IS3B-RELATED"/>
    <property type="match status" value="1"/>
</dbReference>
<dbReference type="PROSITE" id="PS50994">
    <property type="entry name" value="INTEGRASE"/>
    <property type="match status" value="1"/>
</dbReference>
<dbReference type="SUPFAM" id="SSF46689">
    <property type="entry name" value="Homeodomain-like"/>
    <property type="match status" value="1"/>
</dbReference>
<dbReference type="EMBL" id="CP035704">
    <property type="protein sequence ID" value="QBB71173.1"/>
    <property type="molecule type" value="Genomic_DNA"/>
</dbReference>
<dbReference type="GO" id="GO:0006313">
    <property type="term" value="P:DNA transposition"/>
    <property type="evidence" value="ECO:0007669"/>
    <property type="project" value="InterPro"/>
</dbReference>
<dbReference type="GO" id="GO:0015074">
    <property type="term" value="P:DNA integration"/>
    <property type="evidence" value="ECO:0007669"/>
    <property type="project" value="InterPro"/>
</dbReference>
<dbReference type="OrthoDB" id="7064550at2"/>
<dbReference type="GO" id="GO:0004803">
    <property type="term" value="F:transposase activity"/>
    <property type="evidence" value="ECO:0007669"/>
    <property type="project" value="InterPro"/>
</dbReference>
<dbReference type="EMBL" id="CP035704">
    <property type="protein sequence ID" value="QBB72109.1"/>
    <property type="molecule type" value="Genomic_DNA"/>
</dbReference>
<dbReference type="EMBL" id="CP035704">
    <property type="protein sequence ID" value="QBB69463.1"/>
    <property type="molecule type" value="Genomic_DNA"/>
</dbReference>